<reference evidence="1 2" key="1">
    <citation type="submission" date="2019-03" db="EMBL/GenBank/DDBJ databases">
        <title>Single cell metagenomics reveals metabolic interactions within the superorganism composed of flagellate Streblomastix strix and complex community of Bacteroidetes bacteria on its surface.</title>
        <authorList>
            <person name="Treitli S.C."/>
            <person name="Kolisko M."/>
            <person name="Husnik F."/>
            <person name="Keeling P."/>
            <person name="Hampl V."/>
        </authorList>
    </citation>
    <scope>NUCLEOTIDE SEQUENCE [LARGE SCALE GENOMIC DNA]</scope>
    <source>
        <strain evidence="1">ST1C</strain>
    </source>
</reference>
<sequence>MYKQQLSRVGEAFERSRTAHLSGVGYSAPKAQENRYALDDSFSKTAFVVVHPMLQLVKSGFRKQSKQASQAFSSLIEESLATKECILSYPDAVKTIEQFLVAPIIQQKCIIPIASDGYNRKGEKDYNVGQVEKDRDYDDYIPKDYDKNNLYEDSQGNLHGYPYSSAPQIRQEGVEFDRLLGRKIKEHLFSGVVRVEVISAKQLERTCADVKSDPYVIV</sequence>
<evidence type="ECO:0000313" key="1">
    <source>
        <dbReference type="EMBL" id="KAA6396601.1"/>
    </source>
</evidence>
<evidence type="ECO:0000313" key="2">
    <source>
        <dbReference type="Proteomes" id="UP000324800"/>
    </source>
</evidence>
<dbReference type="AlphaFoldDB" id="A0A5J4WNU7"/>
<gene>
    <name evidence="1" type="ORF">EZS28_007869</name>
</gene>
<proteinExistence type="predicted"/>
<dbReference type="Proteomes" id="UP000324800">
    <property type="component" value="Unassembled WGS sequence"/>
</dbReference>
<dbReference type="EMBL" id="SNRW01001386">
    <property type="protein sequence ID" value="KAA6396601.1"/>
    <property type="molecule type" value="Genomic_DNA"/>
</dbReference>
<protein>
    <submittedName>
        <fullName evidence="1">Uncharacterized protein</fullName>
    </submittedName>
</protein>
<name>A0A5J4WNU7_9EUKA</name>
<comment type="caution">
    <text evidence="1">The sequence shown here is derived from an EMBL/GenBank/DDBJ whole genome shotgun (WGS) entry which is preliminary data.</text>
</comment>
<accession>A0A5J4WNU7</accession>
<organism evidence="1 2">
    <name type="scientific">Streblomastix strix</name>
    <dbReference type="NCBI Taxonomy" id="222440"/>
    <lineage>
        <taxon>Eukaryota</taxon>
        <taxon>Metamonada</taxon>
        <taxon>Preaxostyla</taxon>
        <taxon>Oxymonadida</taxon>
        <taxon>Streblomastigidae</taxon>
        <taxon>Streblomastix</taxon>
    </lineage>
</organism>